<keyword evidence="2" id="KW-1185">Reference proteome</keyword>
<dbReference type="AlphaFoldDB" id="A0A1E5GU84"/>
<sequence>MSNEKMKLELKRLRKELEKALIRSLVAPPCVQTAETKKQLVKSMGQARVERLRSSSANYISNFQSSAKGAWVTKAKTTFENTSKKLTTITKDGK</sequence>
<accession>A0A1E5GU84</accession>
<dbReference type="EMBL" id="MIKB01000013">
    <property type="protein sequence ID" value="OEG16225.1"/>
    <property type="molecule type" value="Genomic_DNA"/>
</dbReference>
<dbReference type="STRING" id="903983.BCR23_04875"/>
<name>A0A1E5GU84_9ENTE</name>
<evidence type="ECO:0000313" key="1">
    <source>
        <dbReference type="EMBL" id="OEG16225.1"/>
    </source>
</evidence>
<dbReference type="Proteomes" id="UP000094764">
    <property type="component" value="Unassembled WGS sequence"/>
</dbReference>
<comment type="caution">
    <text evidence="1">The sequence shown here is derived from an EMBL/GenBank/DDBJ whole genome shotgun (WGS) entry which is preliminary data.</text>
</comment>
<evidence type="ECO:0000313" key="2">
    <source>
        <dbReference type="Proteomes" id="UP000094764"/>
    </source>
</evidence>
<dbReference type="OrthoDB" id="2186756at2"/>
<dbReference type="RefSeq" id="WP_069634679.1">
    <property type="nucleotide sequence ID" value="NZ_JXKZ01000007.1"/>
</dbReference>
<gene>
    <name evidence="1" type="ORF">BCR23_04875</name>
</gene>
<reference evidence="2" key="1">
    <citation type="submission" date="2016-09" db="EMBL/GenBank/DDBJ databases">
        <authorList>
            <person name="Gulvik C.A."/>
        </authorList>
    </citation>
    <scope>NUCLEOTIDE SEQUENCE [LARGE SCALE GENOMIC DNA]</scope>
    <source>
        <strain evidence="2">LMG 26306</strain>
    </source>
</reference>
<proteinExistence type="predicted"/>
<protein>
    <submittedName>
        <fullName evidence="1">Uncharacterized protein</fullName>
    </submittedName>
</protein>
<organism evidence="1 2">
    <name type="scientific">Enterococcus quebecensis</name>
    <dbReference type="NCBI Taxonomy" id="903983"/>
    <lineage>
        <taxon>Bacteria</taxon>
        <taxon>Bacillati</taxon>
        <taxon>Bacillota</taxon>
        <taxon>Bacilli</taxon>
        <taxon>Lactobacillales</taxon>
        <taxon>Enterococcaceae</taxon>
        <taxon>Enterococcus</taxon>
    </lineage>
</organism>